<evidence type="ECO:0000256" key="1">
    <source>
        <dbReference type="SAM" id="MobiDB-lite"/>
    </source>
</evidence>
<protein>
    <submittedName>
        <fullName evidence="2">Uncharacterized protein</fullName>
    </submittedName>
</protein>
<feature type="compositionally biased region" description="Polar residues" evidence="1">
    <location>
        <begin position="39"/>
        <end position="49"/>
    </location>
</feature>
<gene>
    <name evidence="2" type="ORF">AWRI4619_LOCUS4600</name>
</gene>
<keyword evidence="3" id="KW-1185">Reference proteome</keyword>
<dbReference type="AlphaFoldDB" id="A0A9N8JG78"/>
<sequence length="86" mass="9311">MHTYNASFDMSGQPMQLSQSQQLSSQPQQKFAMPHPRQSLPSQPMQNQGLDAADLDDSGIGMGLVDDDLAMSKYGLLSGNLSVNIL</sequence>
<feature type="region of interest" description="Disordered" evidence="1">
    <location>
        <begin position="1"/>
        <end position="54"/>
    </location>
</feature>
<comment type="caution">
    <text evidence="2">The sequence shown here is derived from an EMBL/GenBank/DDBJ whole genome shotgun (WGS) entry which is preliminary data.</text>
</comment>
<dbReference type="EMBL" id="CAIJEN010000005">
    <property type="protein sequence ID" value="CAD0087396.1"/>
    <property type="molecule type" value="Genomic_DNA"/>
</dbReference>
<feature type="compositionally biased region" description="Low complexity" evidence="1">
    <location>
        <begin position="10"/>
        <end position="29"/>
    </location>
</feature>
<proteinExistence type="predicted"/>
<name>A0A9N8JG78_9PEZI</name>
<evidence type="ECO:0000313" key="2">
    <source>
        <dbReference type="EMBL" id="CAD0087396.1"/>
    </source>
</evidence>
<dbReference type="Proteomes" id="UP000716446">
    <property type="component" value="Unassembled WGS sequence"/>
</dbReference>
<reference evidence="2" key="1">
    <citation type="submission" date="2020-06" db="EMBL/GenBank/DDBJ databases">
        <authorList>
            <person name="Onetto C."/>
        </authorList>
    </citation>
    <scope>NUCLEOTIDE SEQUENCE</scope>
</reference>
<accession>A0A9N8JG78</accession>
<organism evidence="2 3">
    <name type="scientific">Aureobasidium vineae</name>
    <dbReference type="NCBI Taxonomy" id="2773715"/>
    <lineage>
        <taxon>Eukaryota</taxon>
        <taxon>Fungi</taxon>
        <taxon>Dikarya</taxon>
        <taxon>Ascomycota</taxon>
        <taxon>Pezizomycotina</taxon>
        <taxon>Dothideomycetes</taxon>
        <taxon>Dothideomycetidae</taxon>
        <taxon>Dothideales</taxon>
        <taxon>Saccotheciaceae</taxon>
        <taxon>Aureobasidium</taxon>
    </lineage>
</organism>
<evidence type="ECO:0000313" key="3">
    <source>
        <dbReference type="Proteomes" id="UP000716446"/>
    </source>
</evidence>